<gene>
    <name evidence="2" type="ORF">H072_7763</name>
</gene>
<dbReference type="EMBL" id="AQGS01000546">
    <property type="protein sequence ID" value="EPS38465.1"/>
    <property type="molecule type" value="Genomic_DNA"/>
</dbReference>
<dbReference type="AlphaFoldDB" id="S8A629"/>
<accession>S8A629</accession>
<reference evidence="3" key="2">
    <citation type="submission" date="2013-04" db="EMBL/GenBank/DDBJ databases">
        <title>Genomic mechanisms accounting for the adaptation to parasitism in nematode-trapping fungi.</title>
        <authorList>
            <person name="Ahren D.G."/>
        </authorList>
    </citation>
    <scope>NUCLEOTIDE SEQUENCE [LARGE SCALE GENOMIC DNA]</scope>
    <source>
        <strain evidence="3">CBS 200.50</strain>
    </source>
</reference>
<name>S8A629_DACHA</name>
<dbReference type="OMA" id="HRIAFTP"/>
<dbReference type="HOGENOM" id="CLU_005049_1_2_1"/>
<feature type="domain" description="T6SS Phospholipase effector Tle1-like catalytic" evidence="1">
    <location>
        <begin position="36"/>
        <end position="315"/>
    </location>
</feature>
<organism evidence="2 3">
    <name type="scientific">Dactylellina haptotyla (strain CBS 200.50)</name>
    <name type="common">Nematode-trapping fungus</name>
    <name type="synonym">Monacrosporium haptotylum</name>
    <dbReference type="NCBI Taxonomy" id="1284197"/>
    <lineage>
        <taxon>Eukaryota</taxon>
        <taxon>Fungi</taxon>
        <taxon>Dikarya</taxon>
        <taxon>Ascomycota</taxon>
        <taxon>Pezizomycotina</taxon>
        <taxon>Orbiliomycetes</taxon>
        <taxon>Orbiliales</taxon>
        <taxon>Orbiliaceae</taxon>
        <taxon>Dactylellina</taxon>
    </lineage>
</organism>
<keyword evidence="3" id="KW-1185">Reference proteome</keyword>
<evidence type="ECO:0000313" key="3">
    <source>
        <dbReference type="Proteomes" id="UP000015100"/>
    </source>
</evidence>
<sequence length="613" mass="68220">MSATTSSTARASTVRASSNRIIMPDGTISVTSSTYKRVIICCDGTWQGSDKGVTTVPSNIARLVKAIAPKKKDDDGHETQQIVYYQSGIGSSSWGTVGNMAAGATGAGLDDNVLEAYYFLCNNVEPDDEIFLFGFSRGAYTVRTLCGMLEEFDIIDRYSLHQFPSIYSAYKERNAKNSDEFKAMYANLSVVLSDNDQETLSKTLKTGKIVRYPATVKVIGCFDTVGSMGIPEGRMVRAMNLNQSQKFRDPRLSIKVQNAFHALALDDHRIAFTPTLWHEPYETRDEETRFSRPNLIQVWFPGVHINVGGGNSDNKPVVIPPDNPNDNILTPNEFVKKNETVSQWLGGKISSGVAAINPFNSAPEKGSDGKASYSNADEEELADITLMWMIDRCRPFLSFNEAYLDYLIEQHDVKISIIRKESLAKFSLSRLWGQKDLKFGYACGPIVDSYQGVTAMAGSQNRAPGQYTSDFTVGNIIDETHDTHHTNEYMHPCVRWRYFENGDEYKKCRGLDGFKLADYTGNFETSPAKDDHLATGVVWEKKVPKPAPGSGPTIRVSEIMVGKEIVWEEVVEGKKITQRADSLEYRLMGDKIWEALQKGQSFDTPVKAKGVLF</sequence>
<dbReference type="InterPro" id="IPR018712">
    <property type="entry name" value="Tle1-like_cat"/>
</dbReference>
<evidence type="ECO:0000313" key="2">
    <source>
        <dbReference type="EMBL" id="EPS38465.1"/>
    </source>
</evidence>
<dbReference type="Pfam" id="PF09994">
    <property type="entry name" value="T6SS_Tle1-like_cat"/>
    <property type="match status" value="1"/>
</dbReference>
<dbReference type="Proteomes" id="UP000015100">
    <property type="component" value="Unassembled WGS sequence"/>
</dbReference>
<dbReference type="OrthoDB" id="3057168at2759"/>
<dbReference type="eggNOG" id="ENOG502SHF3">
    <property type="taxonomic scope" value="Eukaryota"/>
</dbReference>
<comment type="caution">
    <text evidence="2">The sequence shown here is derived from an EMBL/GenBank/DDBJ whole genome shotgun (WGS) entry which is preliminary data.</text>
</comment>
<dbReference type="PANTHER" id="PTHR33840:SF1">
    <property type="entry name" value="TLE1 PHOSPHOLIPASE DOMAIN-CONTAINING PROTEIN"/>
    <property type="match status" value="1"/>
</dbReference>
<evidence type="ECO:0000259" key="1">
    <source>
        <dbReference type="Pfam" id="PF09994"/>
    </source>
</evidence>
<dbReference type="PANTHER" id="PTHR33840">
    <property type="match status" value="1"/>
</dbReference>
<dbReference type="STRING" id="1284197.S8A629"/>
<proteinExistence type="predicted"/>
<protein>
    <recommendedName>
        <fullName evidence="1">T6SS Phospholipase effector Tle1-like catalytic domain-containing protein</fullName>
    </recommendedName>
</protein>
<reference evidence="2 3" key="1">
    <citation type="journal article" date="2013" name="PLoS Genet.">
        <title>Genomic mechanisms accounting for the adaptation to parasitism in nematode-trapping fungi.</title>
        <authorList>
            <person name="Meerupati T."/>
            <person name="Andersson K.M."/>
            <person name="Friman E."/>
            <person name="Kumar D."/>
            <person name="Tunlid A."/>
            <person name="Ahren D."/>
        </authorList>
    </citation>
    <scope>NUCLEOTIDE SEQUENCE [LARGE SCALE GENOMIC DNA]</scope>
    <source>
        <strain evidence="2 3">CBS 200.50</strain>
    </source>
</reference>